<dbReference type="RefSeq" id="WP_006701718.1">
    <property type="nucleotide sequence ID" value="NZ_PKHE01000002.1"/>
</dbReference>
<feature type="chain" id="PRO_5038654869" evidence="9">
    <location>
        <begin position="20"/>
        <end position="296"/>
    </location>
</feature>
<evidence type="ECO:0000256" key="6">
    <source>
        <dbReference type="ARBA" id="ARBA00022729"/>
    </source>
</evidence>
<dbReference type="PANTHER" id="PTHR30570:SF1">
    <property type="entry name" value="PHOSPHATE-BINDING PROTEIN PSTS"/>
    <property type="match status" value="1"/>
</dbReference>
<keyword evidence="5" id="KW-0592">Phosphate transport</keyword>
<feature type="domain" description="PBP" evidence="10">
    <location>
        <begin position="17"/>
        <end position="142"/>
    </location>
</feature>
<keyword evidence="7" id="KW-0564">Palmitate</keyword>
<evidence type="ECO:0000256" key="3">
    <source>
        <dbReference type="ARBA" id="ARBA00008725"/>
    </source>
</evidence>
<reference evidence="11 12" key="1">
    <citation type="submission" date="2017-12" db="EMBL/GenBank/DDBJ databases">
        <title>Phylogenetic diversity of female urinary microbiome.</title>
        <authorList>
            <person name="Thomas-White K."/>
            <person name="Wolfe A.J."/>
        </authorList>
    </citation>
    <scope>NUCLEOTIDE SEQUENCE [LARGE SCALE GENOMIC DNA]</scope>
    <source>
        <strain evidence="11 12">UMB0898</strain>
    </source>
</reference>
<dbReference type="Gene3D" id="3.40.190.10">
    <property type="entry name" value="Periplasmic binding protein-like II"/>
    <property type="match status" value="2"/>
</dbReference>
<evidence type="ECO:0000256" key="9">
    <source>
        <dbReference type="SAM" id="SignalP"/>
    </source>
</evidence>
<evidence type="ECO:0000256" key="8">
    <source>
        <dbReference type="ARBA" id="ARBA00023288"/>
    </source>
</evidence>
<dbReference type="AlphaFoldDB" id="A0A2I1K4K9"/>
<dbReference type="PANTHER" id="PTHR30570">
    <property type="entry name" value="PERIPLASMIC PHOSPHATE BINDING COMPONENT OF PHOSPHATE ABC TRANSPORTER"/>
    <property type="match status" value="1"/>
</dbReference>
<comment type="function">
    <text evidence="1">Part of the ABC transporter complex PstSACB involved in phosphate import.</text>
</comment>
<dbReference type="GO" id="GO:0006817">
    <property type="term" value="P:phosphate ion transport"/>
    <property type="evidence" value="ECO:0007669"/>
    <property type="project" value="UniProtKB-KW"/>
</dbReference>
<dbReference type="GO" id="GO:0005886">
    <property type="term" value="C:plasma membrane"/>
    <property type="evidence" value="ECO:0007669"/>
    <property type="project" value="UniProtKB-SubCell"/>
</dbReference>
<accession>A0A2I1K4K9</accession>
<dbReference type="EMBL" id="PKHE01000002">
    <property type="protein sequence ID" value="PKY90588.1"/>
    <property type="molecule type" value="Genomic_DNA"/>
</dbReference>
<keyword evidence="8" id="KW-0449">Lipoprotein</keyword>
<organism evidence="11 12">
    <name type="scientific">Falseniella ignava</name>
    <dbReference type="NCBI Taxonomy" id="137730"/>
    <lineage>
        <taxon>Bacteria</taxon>
        <taxon>Bacillati</taxon>
        <taxon>Bacillota</taxon>
        <taxon>Bacilli</taxon>
        <taxon>Lactobacillales</taxon>
        <taxon>Aerococcaceae</taxon>
        <taxon>Falseniella</taxon>
    </lineage>
</organism>
<feature type="domain" description="PBP" evidence="10">
    <location>
        <begin position="188"/>
        <end position="294"/>
    </location>
</feature>
<gene>
    <name evidence="11" type="ORF">CYJ57_01285</name>
</gene>
<dbReference type="Proteomes" id="UP000234384">
    <property type="component" value="Unassembled WGS sequence"/>
</dbReference>
<evidence type="ECO:0000313" key="11">
    <source>
        <dbReference type="EMBL" id="PKY90588.1"/>
    </source>
</evidence>
<evidence type="ECO:0000256" key="5">
    <source>
        <dbReference type="ARBA" id="ARBA00022592"/>
    </source>
</evidence>
<name>A0A2I1K4K9_9LACT</name>
<feature type="signal peptide" evidence="9">
    <location>
        <begin position="1"/>
        <end position="19"/>
    </location>
</feature>
<keyword evidence="6 9" id="KW-0732">Signal</keyword>
<dbReference type="OrthoDB" id="9790048at2"/>
<comment type="caution">
    <text evidence="11">The sequence shown here is derived from an EMBL/GenBank/DDBJ whole genome shotgun (WGS) entry which is preliminary data.</text>
</comment>
<dbReference type="InterPro" id="IPR050811">
    <property type="entry name" value="Phosphate_ABC_transporter"/>
</dbReference>
<evidence type="ECO:0000256" key="4">
    <source>
        <dbReference type="ARBA" id="ARBA00011529"/>
    </source>
</evidence>
<evidence type="ECO:0000256" key="7">
    <source>
        <dbReference type="ARBA" id="ARBA00023139"/>
    </source>
</evidence>
<proteinExistence type="inferred from homology"/>
<comment type="similarity">
    <text evidence="3">Belongs to the PstS family.</text>
</comment>
<protein>
    <submittedName>
        <fullName evidence="11">Phosphate ABC transporter substrate-binding protein</fullName>
    </submittedName>
</protein>
<comment type="subcellular location">
    <subcellularLocation>
        <location evidence="2">Cell membrane</location>
        <topology evidence="2">Lipid-anchor</topology>
    </subcellularLocation>
</comment>
<dbReference type="InterPro" id="IPR024370">
    <property type="entry name" value="PBP_domain"/>
</dbReference>
<evidence type="ECO:0000259" key="10">
    <source>
        <dbReference type="Pfam" id="PF12849"/>
    </source>
</evidence>
<keyword evidence="5" id="KW-0813">Transport</keyword>
<dbReference type="SUPFAM" id="SSF53850">
    <property type="entry name" value="Periplasmic binding protein-like II"/>
    <property type="match status" value="2"/>
</dbReference>
<comment type="subunit">
    <text evidence="4">The complex is composed of two ATP-binding proteins (PstB), two transmembrane proteins (PstC and PstA) and a solute-binding protein (PstS).</text>
</comment>
<evidence type="ECO:0000256" key="2">
    <source>
        <dbReference type="ARBA" id="ARBA00004193"/>
    </source>
</evidence>
<evidence type="ECO:0000313" key="12">
    <source>
        <dbReference type="Proteomes" id="UP000234384"/>
    </source>
</evidence>
<evidence type="ECO:0000256" key="1">
    <source>
        <dbReference type="ARBA" id="ARBA00002841"/>
    </source>
</evidence>
<dbReference type="Pfam" id="PF12849">
    <property type="entry name" value="PBP_like_2"/>
    <property type="match status" value="2"/>
</dbReference>
<sequence>MKKALSFLTAAGVAVSALASVYAQEGPITIISREDGSGTRTAFVEIVGVVDENGDDMTTLDASIQNQTSGVIQAVSNDPSGIGYISLGSLDESVKALKVDGVEATAENINAGDYAIARPFNVAWGEELSATAEDFLSFIHSKQGQTLVEEEGFIAVAPSKEGEEDKAEEGASVIDSLEEYTPGEGLEETLEVVGSTSVAPIMERLAEEYKALTGVTVNIQATGSSAGIQAAQEGTADLGMASRALTEEEAETLNYDRIAMDGIAVVVNNENELEDISIENVRKIFLGEILNWEDVK</sequence>